<proteinExistence type="predicted"/>
<evidence type="ECO:0000313" key="2">
    <source>
        <dbReference type="EMBL" id="SCM67237.1"/>
    </source>
</evidence>
<feature type="signal peptide" evidence="1">
    <location>
        <begin position="1"/>
        <end position="23"/>
    </location>
</feature>
<reference evidence="3" key="1">
    <citation type="submission" date="2016-09" db="EMBL/GenBank/DDBJ databases">
        <authorList>
            <person name="Wibberg D."/>
        </authorList>
    </citation>
    <scope>NUCLEOTIDE SEQUENCE [LARGE SCALE GENOMIC DNA]</scope>
</reference>
<organism evidence="2 3">
    <name type="scientific">Donghicola eburneus</name>
    <dbReference type="NCBI Taxonomy" id="393278"/>
    <lineage>
        <taxon>Bacteria</taxon>
        <taxon>Pseudomonadati</taxon>
        <taxon>Pseudomonadota</taxon>
        <taxon>Alphaproteobacteria</taxon>
        <taxon>Rhodobacterales</taxon>
        <taxon>Roseobacteraceae</taxon>
        <taxon>Donghicola</taxon>
    </lineage>
</organism>
<gene>
    <name evidence="2" type="ORF">KARMA_1433</name>
</gene>
<dbReference type="Proteomes" id="UP000184085">
    <property type="component" value="Unassembled WGS sequence"/>
</dbReference>
<sequence>MDRSKVLRALAVVVASVSGTAAAAEFSFSFNWGGIPSCTTGRPNTVPNPVFYLKDVPAGTTWIHFKLVDKDVPSYKHGGGWVAYTGQSQIAPGAFTYKSPCPPGGSHTYEWTATAKAKKSSFGKAIAKAKAARDYP</sequence>
<dbReference type="InterPro" id="IPR036610">
    <property type="entry name" value="PEBP-like_sf"/>
</dbReference>
<dbReference type="EMBL" id="FMJB01000044">
    <property type="protein sequence ID" value="SCM67237.1"/>
    <property type="molecule type" value="Genomic_DNA"/>
</dbReference>
<dbReference type="SUPFAM" id="SSF49777">
    <property type="entry name" value="PEBP-like"/>
    <property type="match status" value="1"/>
</dbReference>
<protein>
    <submittedName>
        <fullName evidence="2">Putative Phospholipid-binding protein</fullName>
    </submittedName>
</protein>
<name>A0A1M4MZL4_9RHOB</name>
<dbReference type="AlphaFoldDB" id="A0A1M4MZL4"/>
<evidence type="ECO:0000313" key="3">
    <source>
        <dbReference type="Proteomes" id="UP000184085"/>
    </source>
</evidence>
<keyword evidence="1" id="KW-0732">Signal</keyword>
<feature type="chain" id="PRO_5012069996" evidence="1">
    <location>
        <begin position="24"/>
        <end position="136"/>
    </location>
</feature>
<accession>A0A1M4MZL4</accession>
<keyword evidence="3" id="KW-1185">Reference proteome</keyword>
<dbReference type="RefSeq" id="WP_143152110.1">
    <property type="nucleotide sequence ID" value="NZ_FMJB01000044.1"/>
</dbReference>
<evidence type="ECO:0000256" key="1">
    <source>
        <dbReference type="SAM" id="SignalP"/>
    </source>
</evidence>